<evidence type="ECO:0000313" key="2">
    <source>
        <dbReference type="EMBL" id="ADG31257.1"/>
    </source>
</evidence>
<sequence>MRQISTSRIVRLDPATGLSCLFRPLPKSKVRPTLDVEYRPKHGGLTLRFSAREALGMPEQTLLLTLLELAQEHYAVASRSAVVIDRYTQGIGQDLWRALHESQIAADGETLYIRTSWHELAGRCGSQGGRSQQLREAQLRRLCEVVVWEKADDAQRSFRQSRLVSVVHGSDLRLHLAVNCRLAGAVMGSLYAQVSLTERQMLATDTAQATHAFLSTTLRPGRSVPIGIDTLMHRLWSDAADGIPEGTLRARRKAVRDSLEAIGALPSWTVAWLRPGIAEIQRSKGGAEVRARRSQSPASAIPDRGGSTVPVPATAEHFDATRFLVGVADSPRPGTMVNEPMDYRQRGDEKNPSKNNELATLEAAVLI</sequence>
<accession>D5X2B1</accession>
<reference evidence="2" key="1">
    <citation type="submission" date="2010-04" db="EMBL/GenBank/DDBJ databases">
        <title>Complete sequence of Thiomonas intermedia K12.</title>
        <authorList>
            <consortium name="US DOE Joint Genome Institute"/>
            <person name="Lucas S."/>
            <person name="Copeland A."/>
            <person name="Lapidus A."/>
            <person name="Cheng J.-F."/>
            <person name="Bruce D."/>
            <person name="Goodwin L."/>
            <person name="Pitluck S."/>
            <person name="Davenport K."/>
            <person name="Detter J.C."/>
            <person name="Han C."/>
            <person name="Tapia R."/>
            <person name="Land M."/>
            <person name="Hauser L."/>
            <person name="Kyrpides N."/>
            <person name="Ovchinnikova G."/>
            <person name="Kerfeld C.A."/>
            <person name="Cannon G.C."/>
            <person name="Heinhorst S."/>
            <person name="Woyke T."/>
        </authorList>
    </citation>
    <scope>NUCLEOTIDE SEQUENCE [LARGE SCALE GENOMIC DNA]</scope>
    <source>
        <strain evidence="2">K12</strain>
    </source>
</reference>
<feature type="region of interest" description="Disordered" evidence="1">
    <location>
        <begin position="284"/>
        <end position="309"/>
    </location>
</feature>
<name>D5X2B1_THIK1</name>
<dbReference type="EMBL" id="CP002021">
    <property type="protein sequence ID" value="ADG31257.1"/>
    <property type="molecule type" value="Genomic_DNA"/>
</dbReference>
<organism evidence="2">
    <name type="scientific">Thiomonas intermedia (strain K12)</name>
    <name type="common">Thiobacillus intermedius</name>
    <dbReference type="NCBI Taxonomy" id="75379"/>
    <lineage>
        <taxon>Bacteria</taxon>
        <taxon>Pseudomonadati</taxon>
        <taxon>Pseudomonadota</taxon>
        <taxon>Betaproteobacteria</taxon>
        <taxon>Burkholderiales</taxon>
        <taxon>Thiomonas</taxon>
    </lineage>
</organism>
<dbReference type="AlphaFoldDB" id="D5X2B1"/>
<feature type="region of interest" description="Disordered" evidence="1">
    <location>
        <begin position="329"/>
        <end position="356"/>
    </location>
</feature>
<protein>
    <submittedName>
        <fullName evidence="2">Replication C family protein</fullName>
    </submittedName>
</protein>
<dbReference type="KEGG" id="tin:Tint_1892"/>
<evidence type="ECO:0000256" key="1">
    <source>
        <dbReference type="SAM" id="MobiDB-lite"/>
    </source>
</evidence>
<dbReference type="Pfam" id="PF06504">
    <property type="entry name" value="RepC"/>
    <property type="match status" value="1"/>
</dbReference>
<dbReference type="eggNOG" id="COG5527">
    <property type="taxonomic scope" value="Bacteria"/>
</dbReference>
<dbReference type="HOGENOM" id="CLU_754269_0_0_4"/>
<dbReference type="InterPro" id="IPR010522">
    <property type="entry name" value="RepC_bac"/>
</dbReference>
<dbReference type="STRING" id="75379.Tint_1892"/>
<dbReference type="BioCyc" id="TINT75379:TINT_RS09490-MONOMER"/>
<feature type="compositionally biased region" description="Basic and acidic residues" evidence="1">
    <location>
        <begin position="341"/>
        <end position="352"/>
    </location>
</feature>
<gene>
    <name evidence="2" type="ordered locus">Tint_1892</name>
</gene>
<proteinExistence type="predicted"/>